<dbReference type="EMBL" id="GGFL01011831">
    <property type="protein sequence ID" value="MBW76009.1"/>
    <property type="molecule type" value="Transcribed_RNA"/>
</dbReference>
<organism evidence="2">
    <name type="scientific">Anopheles darlingi</name>
    <name type="common">Mosquito</name>
    <dbReference type="NCBI Taxonomy" id="43151"/>
    <lineage>
        <taxon>Eukaryota</taxon>
        <taxon>Metazoa</taxon>
        <taxon>Ecdysozoa</taxon>
        <taxon>Arthropoda</taxon>
        <taxon>Hexapoda</taxon>
        <taxon>Insecta</taxon>
        <taxon>Pterygota</taxon>
        <taxon>Neoptera</taxon>
        <taxon>Endopterygota</taxon>
        <taxon>Diptera</taxon>
        <taxon>Nematocera</taxon>
        <taxon>Culicoidea</taxon>
        <taxon>Culicidae</taxon>
        <taxon>Anophelinae</taxon>
        <taxon>Anopheles</taxon>
    </lineage>
</organism>
<evidence type="ECO:0000256" key="1">
    <source>
        <dbReference type="SAM" id="MobiDB-lite"/>
    </source>
</evidence>
<reference evidence="2" key="1">
    <citation type="submission" date="2018-01" db="EMBL/GenBank/DDBJ databases">
        <title>An insight into the sialome of Amazonian anophelines.</title>
        <authorList>
            <person name="Ribeiro J.M."/>
            <person name="Scarpassa V."/>
            <person name="Calvo E."/>
        </authorList>
    </citation>
    <scope>NUCLEOTIDE SEQUENCE</scope>
</reference>
<accession>A0A2M4DET6</accession>
<feature type="compositionally biased region" description="Low complexity" evidence="1">
    <location>
        <begin position="81"/>
        <end position="94"/>
    </location>
</feature>
<proteinExistence type="predicted"/>
<evidence type="ECO:0000313" key="2">
    <source>
        <dbReference type="EMBL" id="MBW76009.1"/>
    </source>
</evidence>
<feature type="region of interest" description="Disordered" evidence="1">
    <location>
        <begin position="67"/>
        <end position="94"/>
    </location>
</feature>
<sequence>MDETMLLWLVLLASALLRLLRWWMLELLLLRWLLEMELPAAGDDCSGSTAPGCCDLPACNALALFPRGSTGSPRRPQQQNSRPSASSTAPPAPA</sequence>
<feature type="compositionally biased region" description="Polar residues" evidence="1">
    <location>
        <begin position="69"/>
        <end position="80"/>
    </location>
</feature>
<protein>
    <submittedName>
        <fullName evidence="2">Putative secreted protein</fullName>
    </submittedName>
</protein>
<dbReference type="AlphaFoldDB" id="A0A2M4DET6"/>
<name>A0A2M4DET6_ANODA</name>